<keyword evidence="1" id="KW-0472">Membrane</keyword>
<reference evidence="2 3" key="1">
    <citation type="submission" date="2017-08" db="EMBL/GenBank/DDBJ databases">
        <title>Functional genomic and metabolic studies of the symbiotic interactions of six Microcystis-dominated communities.</title>
        <authorList>
            <person name="Li Q."/>
            <person name="Lin F."/>
        </authorList>
    </citation>
    <scope>NUCLEOTIDE SEQUENCE [LARGE SCALE GENOMIC DNA]</scope>
    <source>
        <strain evidence="2">DA14</strain>
    </source>
</reference>
<gene>
    <name evidence="2" type="ORF">DWQ56_06135</name>
</gene>
<name>A0A3E0MGE1_MICAE</name>
<keyword evidence="1" id="KW-0812">Transmembrane</keyword>
<dbReference type="AlphaFoldDB" id="A0A3E0MGE1"/>
<evidence type="ECO:0000313" key="3">
    <source>
        <dbReference type="Proteomes" id="UP000256301"/>
    </source>
</evidence>
<accession>A0A3E0MGE1</accession>
<keyword evidence="1" id="KW-1133">Transmembrane helix</keyword>
<evidence type="ECO:0000313" key="2">
    <source>
        <dbReference type="EMBL" id="REJ58726.1"/>
    </source>
</evidence>
<feature type="transmembrane region" description="Helical" evidence="1">
    <location>
        <begin position="21"/>
        <end position="39"/>
    </location>
</feature>
<sequence length="60" mass="7207">MYLLDRGISRINGGDVRVGKFALLAFFGTFLFFWMFFMIRQYNRLVCYLFFELPFSYPIG</sequence>
<organism evidence="2 3">
    <name type="scientific">Microcystis aeruginosa DA14</name>
    <dbReference type="NCBI Taxonomy" id="1987506"/>
    <lineage>
        <taxon>Bacteria</taxon>
        <taxon>Bacillati</taxon>
        <taxon>Cyanobacteriota</taxon>
        <taxon>Cyanophyceae</taxon>
        <taxon>Oscillatoriophycideae</taxon>
        <taxon>Chroococcales</taxon>
        <taxon>Microcystaceae</taxon>
        <taxon>Microcystis</taxon>
    </lineage>
</organism>
<dbReference type="Proteomes" id="UP000256301">
    <property type="component" value="Unassembled WGS sequence"/>
</dbReference>
<protein>
    <submittedName>
        <fullName evidence="2">Uncharacterized protein</fullName>
    </submittedName>
</protein>
<evidence type="ECO:0000256" key="1">
    <source>
        <dbReference type="SAM" id="Phobius"/>
    </source>
</evidence>
<comment type="caution">
    <text evidence="2">The sequence shown here is derived from an EMBL/GenBank/DDBJ whole genome shotgun (WGS) entry which is preliminary data.</text>
</comment>
<dbReference type="EMBL" id="QQWE01000002">
    <property type="protein sequence ID" value="REJ58726.1"/>
    <property type="molecule type" value="Genomic_DNA"/>
</dbReference>
<proteinExistence type="predicted"/>